<name>A0ACD3ADE2_9AGAR</name>
<reference evidence="1 2" key="1">
    <citation type="journal article" date="2019" name="Nat. Ecol. Evol.">
        <title>Megaphylogeny resolves global patterns of mushroom evolution.</title>
        <authorList>
            <person name="Varga T."/>
            <person name="Krizsan K."/>
            <person name="Foldi C."/>
            <person name="Dima B."/>
            <person name="Sanchez-Garcia M."/>
            <person name="Sanchez-Ramirez S."/>
            <person name="Szollosi G.J."/>
            <person name="Szarkandi J.G."/>
            <person name="Papp V."/>
            <person name="Albert L."/>
            <person name="Andreopoulos W."/>
            <person name="Angelini C."/>
            <person name="Antonin V."/>
            <person name="Barry K.W."/>
            <person name="Bougher N.L."/>
            <person name="Buchanan P."/>
            <person name="Buyck B."/>
            <person name="Bense V."/>
            <person name="Catcheside P."/>
            <person name="Chovatia M."/>
            <person name="Cooper J."/>
            <person name="Damon W."/>
            <person name="Desjardin D."/>
            <person name="Finy P."/>
            <person name="Geml J."/>
            <person name="Haridas S."/>
            <person name="Hughes K."/>
            <person name="Justo A."/>
            <person name="Karasinski D."/>
            <person name="Kautmanova I."/>
            <person name="Kiss B."/>
            <person name="Kocsube S."/>
            <person name="Kotiranta H."/>
            <person name="LaButti K.M."/>
            <person name="Lechner B.E."/>
            <person name="Liimatainen K."/>
            <person name="Lipzen A."/>
            <person name="Lukacs Z."/>
            <person name="Mihaltcheva S."/>
            <person name="Morgado L.N."/>
            <person name="Niskanen T."/>
            <person name="Noordeloos M.E."/>
            <person name="Ohm R.A."/>
            <person name="Ortiz-Santana B."/>
            <person name="Ovrebo C."/>
            <person name="Racz N."/>
            <person name="Riley R."/>
            <person name="Savchenko A."/>
            <person name="Shiryaev A."/>
            <person name="Soop K."/>
            <person name="Spirin V."/>
            <person name="Szebenyi C."/>
            <person name="Tomsovsky M."/>
            <person name="Tulloss R.E."/>
            <person name="Uehling J."/>
            <person name="Grigoriev I.V."/>
            <person name="Vagvolgyi C."/>
            <person name="Papp T."/>
            <person name="Martin F.M."/>
            <person name="Miettinen O."/>
            <person name="Hibbett D.S."/>
            <person name="Nagy L.G."/>
        </authorList>
    </citation>
    <scope>NUCLEOTIDE SEQUENCE [LARGE SCALE GENOMIC DNA]</scope>
    <source>
        <strain evidence="1 2">NL-1719</strain>
    </source>
</reference>
<keyword evidence="2" id="KW-1185">Reference proteome</keyword>
<evidence type="ECO:0000313" key="2">
    <source>
        <dbReference type="Proteomes" id="UP000308600"/>
    </source>
</evidence>
<protein>
    <submittedName>
        <fullName evidence="1">Uncharacterized protein</fullName>
    </submittedName>
</protein>
<proteinExistence type="predicted"/>
<dbReference type="Proteomes" id="UP000308600">
    <property type="component" value="Unassembled WGS sequence"/>
</dbReference>
<accession>A0ACD3ADE2</accession>
<sequence length="368" mass="41765">MAHTAGPILPKFDEEEDVKPKIAPDSLDNLPQYHRRQAELDRENAKWNPQTVIALAYRNNVSVVKMKDQTALIQSILHKSIEIGFGFMVFGLPETRRLPTYQNVSAVTPPMSSESLSHIAYLALLEAADRLGYGGPLNILERLREGETSTYKRPLTDLVADRLKKRRTTMKQSIASHIRQLVPFPISKTTELLTFSQRGNYTFPRKPDGKYNYKKPFAVKVIWNAVSFAFFDGEGAITPSDAVLKYFVSSDPNVPREREVPAEMVAMASTMLHGILQEHVSTHGSLPYTSATDSIYRGHIQILTRLRLNEPKFYHTLMHQIFCYATTEYEAWSQLLRAHDEMMDQVDWDNMASDPGSKCGDENEEQGN</sequence>
<organism evidence="1 2">
    <name type="scientific">Pluteus cervinus</name>
    <dbReference type="NCBI Taxonomy" id="181527"/>
    <lineage>
        <taxon>Eukaryota</taxon>
        <taxon>Fungi</taxon>
        <taxon>Dikarya</taxon>
        <taxon>Basidiomycota</taxon>
        <taxon>Agaricomycotina</taxon>
        <taxon>Agaricomycetes</taxon>
        <taxon>Agaricomycetidae</taxon>
        <taxon>Agaricales</taxon>
        <taxon>Pluteineae</taxon>
        <taxon>Pluteaceae</taxon>
        <taxon>Pluteus</taxon>
    </lineage>
</organism>
<gene>
    <name evidence="1" type="ORF">BDN72DRAFT_881840</name>
</gene>
<dbReference type="EMBL" id="ML208499">
    <property type="protein sequence ID" value="TFK63893.1"/>
    <property type="molecule type" value="Genomic_DNA"/>
</dbReference>
<evidence type="ECO:0000313" key="1">
    <source>
        <dbReference type="EMBL" id="TFK63893.1"/>
    </source>
</evidence>